<evidence type="ECO:0000313" key="5">
    <source>
        <dbReference type="EMBL" id="TNX85958.1"/>
    </source>
</evidence>
<evidence type="ECO:0000256" key="2">
    <source>
        <dbReference type="ARBA" id="ARBA00022603"/>
    </source>
</evidence>
<gene>
    <name evidence="5" type="ORF">FHY67_14575</name>
</gene>
<dbReference type="EMBL" id="VFBM01000021">
    <property type="protein sequence ID" value="TNX85958.1"/>
    <property type="molecule type" value="Genomic_DNA"/>
</dbReference>
<keyword evidence="2 5" id="KW-0489">Methyltransferase</keyword>
<evidence type="ECO:0000256" key="3">
    <source>
        <dbReference type="ARBA" id="ARBA00022679"/>
    </source>
</evidence>
<dbReference type="Pfam" id="PF08241">
    <property type="entry name" value="Methyltransf_11"/>
    <property type="match status" value="1"/>
</dbReference>
<name>A0A8H2JWS8_ACIRA</name>
<dbReference type="Gene3D" id="3.40.50.150">
    <property type="entry name" value="Vaccinia Virus protein VP39"/>
    <property type="match status" value="1"/>
</dbReference>
<keyword evidence="3 5" id="KW-0808">Transferase</keyword>
<dbReference type="InterPro" id="IPR013216">
    <property type="entry name" value="Methyltransf_11"/>
</dbReference>
<evidence type="ECO:0000259" key="4">
    <source>
        <dbReference type="Pfam" id="PF08241"/>
    </source>
</evidence>
<comment type="similarity">
    <text evidence="1">Belongs to the methyltransferase superfamily.</text>
</comment>
<protein>
    <submittedName>
        <fullName evidence="5">Class I SAM-dependent methyltransferase</fullName>
    </submittedName>
</protein>
<evidence type="ECO:0000313" key="6">
    <source>
        <dbReference type="Proteomes" id="UP000314285"/>
    </source>
</evidence>
<dbReference type="PANTHER" id="PTHR44942">
    <property type="entry name" value="METHYLTRANSF_11 DOMAIN-CONTAINING PROTEIN"/>
    <property type="match status" value="1"/>
</dbReference>
<dbReference type="Proteomes" id="UP000314285">
    <property type="component" value="Unassembled WGS sequence"/>
</dbReference>
<dbReference type="RefSeq" id="WP_034669874.1">
    <property type="nucleotide sequence ID" value="NZ_CP027365.1"/>
</dbReference>
<sequence length="260" mass="29633">MTHSIHPAAQKGFSQAARLYQEVRPSYPKQVIDWLRNDLNLSQSSYVVDLGAGTGKFLPYLQALTSHITAVEPVAEMLAELEKHYPGVVALPGTAQHLPLGNESQDAVLCAQSFHWFSDIQSLNEIYEVLKPAGYLGLVWNQRDIEVEWVHALAELIAPFEGTTPRYHSGHWKEVFDNQFLFQLEKVKVLSQVQKGTVEQVVSKRLLSTSFIAAMSESQQRALKQQFEETVRHYTNKQPQDEIEFPYVTYAYSFKKVSYK</sequence>
<dbReference type="InterPro" id="IPR029063">
    <property type="entry name" value="SAM-dependent_MTases_sf"/>
</dbReference>
<comment type="caution">
    <text evidence="5">The sequence shown here is derived from an EMBL/GenBank/DDBJ whole genome shotgun (WGS) entry which is preliminary data.</text>
</comment>
<organism evidence="5 6">
    <name type="scientific">Acinetobacter radioresistens</name>
    <dbReference type="NCBI Taxonomy" id="40216"/>
    <lineage>
        <taxon>Bacteria</taxon>
        <taxon>Pseudomonadati</taxon>
        <taxon>Pseudomonadota</taxon>
        <taxon>Gammaproteobacteria</taxon>
        <taxon>Moraxellales</taxon>
        <taxon>Moraxellaceae</taxon>
        <taxon>Acinetobacter</taxon>
    </lineage>
</organism>
<dbReference type="PANTHER" id="PTHR44942:SF4">
    <property type="entry name" value="METHYLTRANSFERASE TYPE 11 DOMAIN-CONTAINING PROTEIN"/>
    <property type="match status" value="1"/>
</dbReference>
<dbReference type="AlphaFoldDB" id="A0A8H2JWS8"/>
<proteinExistence type="inferred from homology"/>
<reference evidence="5 6" key="1">
    <citation type="submission" date="2019-06" db="EMBL/GenBank/DDBJ databases">
        <title>Genome of Acinetobacter radioresistens APH1, a phenol degrading strain.</title>
        <authorList>
            <person name="Liu Y."/>
        </authorList>
    </citation>
    <scope>NUCLEOTIDE SEQUENCE [LARGE SCALE GENOMIC DNA]</scope>
    <source>
        <strain evidence="5 6">APH1</strain>
    </source>
</reference>
<dbReference type="SUPFAM" id="SSF53335">
    <property type="entry name" value="S-adenosyl-L-methionine-dependent methyltransferases"/>
    <property type="match status" value="1"/>
</dbReference>
<accession>A0A8H2JWS8</accession>
<evidence type="ECO:0000256" key="1">
    <source>
        <dbReference type="ARBA" id="ARBA00008361"/>
    </source>
</evidence>
<dbReference type="CDD" id="cd02440">
    <property type="entry name" value="AdoMet_MTases"/>
    <property type="match status" value="1"/>
</dbReference>
<feature type="domain" description="Methyltransferase type 11" evidence="4">
    <location>
        <begin position="48"/>
        <end position="136"/>
    </location>
</feature>
<dbReference type="GO" id="GO:0032259">
    <property type="term" value="P:methylation"/>
    <property type="evidence" value="ECO:0007669"/>
    <property type="project" value="UniProtKB-KW"/>
</dbReference>
<dbReference type="InterPro" id="IPR051052">
    <property type="entry name" value="Diverse_substrate_MTase"/>
</dbReference>
<dbReference type="GO" id="GO:0008757">
    <property type="term" value="F:S-adenosylmethionine-dependent methyltransferase activity"/>
    <property type="evidence" value="ECO:0007669"/>
    <property type="project" value="InterPro"/>
</dbReference>